<dbReference type="InterPro" id="IPR014881">
    <property type="entry name" value="NOB1_Zn-bd"/>
</dbReference>
<dbReference type="FunCoup" id="A0A165AF94">
    <property type="interactions" value="1010"/>
</dbReference>
<sequence length="447" mass="49063">MDTPKKVHTVILDAGPIIKNEPAVSTLLAQSEQLVTVPSIISEIRDQAARTRIETTLLPFLTLRHPKPESIKFIQDFSRRTGDLAVLSKPDIYILALAYEIECERNEGDWRLRRVPGQKRVNGSPPVKKTEGEQPAAEGDQKAEASEQACTASESASAQQEPQNDETKEKPESEQTPSNLAADTKTATTEQITQGLSDTHISSEAQNEPKSIPEKPAEEKSAAKQEVEADSGSESDGGWITPSNIKKRQAKDAETAVASGPEPKTMQVATITSDFAMQNVLLQVNLNLLSPSLQRVKQVKTYVLRCHACFQICKDMSKQFCPRCGKPTLTRVSCTTNQQTGEFKLHLKKNMQWNTRGEKYSIPKPVAGSANGKITSGGGKGGWGQSLLLAEDQKEYITAKTTQERQARRERNLMDDDFLPGILTGERASSGGRIRVGAGRNVNSRKR</sequence>
<dbReference type="SUPFAM" id="SSF144206">
    <property type="entry name" value="NOB1 zinc finger-like"/>
    <property type="match status" value="1"/>
</dbReference>
<evidence type="ECO:0000256" key="2">
    <source>
        <dbReference type="ARBA" id="ARBA00022722"/>
    </source>
</evidence>
<dbReference type="PIRSF" id="PIRSF037125">
    <property type="entry name" value="D-site_20S_pre-rRNA_nuclease"/>
    <property type="match status" value="1"/>
</dbReference>
<dbReference type="GO" id="GO:0005737">
    <property type="term" value="C:cytoplasm"/>
    <property type="evidence" value="ECO:0007669"/>
    <property type="project" value="UniProtKB-ARBA"/>
</dbReference>
<evidence type="ECO:0000256" key="4">
    <source>
        <dbReference type="ARBA" id="ARBA00022801"/>
    </source>
</evidence>
<keyword evidence="4" id="KW-0378">Hydrolase</keyword>
<proteinExistence type="inferred from homology"/>
<feature type="compositionally biased region" description="Polar residues" evidence="9">
    <location>
        <begin position="174"/>
        <end position="209"/>
    </location>
</feature>
<dbReference type="OrthoDB" id="446759at2759"/>
<dbReference type="GO" id="GO:0030490">
    <property type="term" value="P:maturation of SSU-rRNA"/>
    <property type="evidence" value="ECO:0007669"/>
    <property type="project" value="TreeGrafter"/>
</dbReference>
<dbReference type="STRING" id="1328760.A0A165AF94"/>
<dbReference type="Gene3D" id="6.20.210.10">
    <property type="entry name" value="Nin one binding (NOB1), Zn-ribbon-like"/>
    <property type="match status" value="1"/>
</dbReference>
<dbReference type="OMA" id="GYELECE"/>
<organism evidence="12 13">
    <name type="scientific">Xylona heveae (strain CBS 132557 / TC161)</name>
    <dbReference type="NCBI Taxonomy" id="1328760"/>
    <lineage>
        <taxon>Eukaryota</taxon>
        <taxon>Fungi</taxon>
        <taxon>Dikarya</taxon>
        <taxon>Ascomycota</taxon>
        <taxon>Pezizomycotina</taxon>
        <taxon>Xylonomycetes</taxon>
        <taxon>Xylonales</taxon>
        <taxon>Xylonaceae</taxon>
        <taxon>Xylona</taxon>
    </lineage>
</organism>
<evidence type="ECO:0000256" key="7">
    <source>
        <dbReference type="PIRNR" id="PIRNR037125"/>
    </source>
</evidence>
<evidence type="ECO:0000256" key="9">
    <source>
        <dbReference type="SAM" id="MobiDB-lite"/>
    </source>
</evidence>
<feature type="binding site" evidence="8">
    <location>
        <position position="321"/>
    </location>
    <ligand>
        <name>Zn(2+)</name>
        <dbReference type="ChEBI" id="CHEBI:29105"/>
    </ligand>
</feature>
<comment type="function">
    <text evidence="7">Required for the synthesis of 40S ribosome subunits. Has a role in processing 20S pre-rRNA into the mature 18S rRNA, where it is required for cleavage at the 3' end of the mature 18S rRNA (D-site). Accompanies the 20S pre-rRNA from the nucleus to the cytoplasm.</text>
</comment>
<evidence type="ECO:0000256" key="1">
    <source>
        <dbReference type="ARBA" id="ARBA00005858"/>
    </source>
</evidence>
<gene>
    <name evidence="12" type="ORF">L228DRAFT_213480</name>
</gene>
<dbReference type="Pfam" id="PF17146">
    <property type="entry name" value="PIN_6"/>
    <property type="match status" value="1"/>
</dbReference>
<comment type="similarity">
    <text evidence="1 7">Belongs to the NOB1 family.</text>
</comment>
<evidence type="ECO:0000256" key="8">
    <source>
        <dbReference type="PIRSR" id="PIRSR037125-1"/>
    </source>
</evidence>
<dbReference type="GO" id="GO:0016787">
    <property type="term" value="F:hydrolase activity"/>
    <property type="evidence" value="ECO:0007669"/>
    <property type="project" value="UniProtKB-KW"/>
</dbReference>
<evidence type="ECO:0000256" key="3">
    <source>
        <dbReference type="ARBA" id="ARBA00022723"/>
    </source>
</evidence>
<dbReference type="GO" id="GO:0004521">
    <property type="term" value="F:RNA endonuclease activity"/>
    <property type="evidence" value="ECO:0007669"/>
    <property type="project" value="UniProtKB-UniRule"/>
</dbReference>
<evidence type="ECO:0000259" key="11">
    <source>
        <dbReference type="Pfam" id="PF17146"/>
    </source>
</evidence>
<dbReference type="Pfam" id="PF08772">
    <property type="entry name" value="Zn_ribbon_NOB1"/>
    <property type="match status" value="1"/>
</dbReference>
<keyword evidence="13" id="KW-1185">Reference proteome</keyword>
<dbReference type="PANTHER" id="PTHR12814:SF2">
    <property type="entry name" value="RNA-BINDING PROTEIN NOB1"/>
    <property type="match status" value="1"/>
</dbReference>
<evidence type="ECO:0000256" key="6">
    <source>
        <dbReference type="ARBA" id="ARBA00023242"/>
    </source>
</evidence>
<comment type="subcellular location">
    <subcellularLocation>
        <location evidence="7">Nucleus</location>
        <location evidence="7">Nucleolus</location>
    </subcellularLocation>
</comment>
<keyword evidence="6 7" id="KW-0539">Nucleus</keyword>
<evidence type="ECO:0000313" key="12">
    <source>
        <dbReference type="EMBL" id="KZF20380.1"/>
    </source>
</evidence>
<dbReference type="InterPro" id="IPR036283">
    <property type="entry name" value="NOB1_Zf-like_sf"/>
</dbReference>
<evidence type="ECO:0000256" key="5">
    <source>
        <dbReference type="ARBA" id="ARBA00022833"/>
    </source>
</evidence>
<dbReference type="Proteomes" id="UP000076632">
    <property type="component" value="Unassembled WGS sequence"/>
</dbReference>
<keyword evidence="5 7" id="KW-0862">Zinc</keyword>
<dbReference type="GO" id="GO:0005730">
    <property type="term" value="C:nucleolus"/>
    <property type="evidence" value="ECO:0007669"/>
    <property type="project" value="UniProtKB-SubCell"/>
</dbReference>
<feature type="region of interest" description="Disordered" evidence="9">
    <location>
        <begin position="116"/>
        <end position="261"/>
    </location>
</feature>
<evidence type="ECO:0000313" key="13">
    <source>
        <dbReference type="Proteomes" id="UP000076632"/>
    </source>
</evidence>
<dbReference type="FunFam" id="3.40.50.1010:FF:000020">
    <property type="entry name" value="20S-pre-rRNA D-site endonuclease NOB1"/>
    <property type="match status" value="1"/>
</dbReference>
<feature type="domain" description="Ribonuclease PIN" evidence="11">
    <location>
        <begin position="10"/>
        <end position="101"/>
    </location>
</feature>
<dbReference type="RefSeq" id="XP_018185935.1">
    <property type="nucleotide sequence ID" value="XM_018329987.1"/>
</dbReference>
<dbReference type="AlphaFoldDB" id="A0A165AF94"/>
<feature type="binding site" evidence="8">
    <location>
        <position position="324"/>
    </location>
    <ligand>
        <name>Zn(2+)</name>
        <dbReference type="ChEBI" id="CHEBI:29105"/>
    </ligand>
</feature>
<feature type="binding site" evidence="8">
    <location>
        <position position="309"/>
    </location>
    <ligand>
        <name>Zn(2+)</name>
        <dbReference type="ChEBI" id="CHEBI:29105"/>
    </ligand>
</feature>
<feature type="binding site" evidence="8">
    <location>
        <position position="306"/>
    </location>
    <ligand>
        <name>Zn(2+)</name>
        <dbReference type="ChEBI" id="CHEBI:29105"/>
    </ligand>
</feature>
<dbReference type="PANTHER" id="PTHR12814">
    <property type="entry name" value="RNA-BINDING PROTEIN NOB1"/>
    <property type="match status" value="1"/>
</dbReference>
<dbReference type="Gene3D" id="3.40.50.1010">
    <property type="entry name" value="5'-nuclease"/>
    <property type="match status" value="1"/>
</dbReference>
<reference evidence="12 13" key="1">
    <citation type="journal article" date="2016" name="Fungal Biol.">
        <title>The genome of Xylona heveae provides a window into fungal endophytism.</title>
        <authorList>
            <person name="Gazis R."/>
            <person name="Kuo A."/>
            <person name="Riley R."/>
            <person name="LaButti K."/>
            <person name="Lipzen A."/>
            <person name="Lin J."/>
            <person name="Amirebrahimi M."/>
            <person name="Hesse C.N."/>
            <person name="Spatafora J.W."/>
            <person name="Henrissat B."/>
            <person name="Hainaut M."/>
            <person name="Grigoriev I.V."/>
            <person name="Hibbett D.S."/>
        </authorList>
    </citation>
    <scope>NUCLEOTIDE SEQUENCE [LARGE SCALE GENOMIC DNA]</scope>
    <source>
        <strain evidence="12 13">TC161</strain>
    </source>
</reference>
<dbReference type="EMBL" id="KV407463">
    <property type="protein sequence ID" value="KZF20380.1"/>
    <property type="molecule type" value="Genomic_DNA"/>
</dbReference>
<keyword evidence="12" id="KW-0255">Endonuclease</keyword>
<name>A0A165AF94_XYLHT</name>
<keyword evidence="2" id="KW-0540">Nuclease</keyword>
<dbReference type="GeneID" id="28895124"/>
<feature type="domain" description="Nin one binding (NOB1) Zn-ribbon-like" evidence="10">
    <location>
        <begin position="296"/>
        <end position="368"/>
    </location>
</feature>
<dbReference type="GO" id="GO:0046872">
    <property type="term" value="F:metal ion binding"/>
    <property type="evidence" value="ECO:0007669"/>
    <property type="project" value="UniProtKB-UniRule"/>
</dbReference>
<keyword evidence="3 7" id="KW-0479">Metal-binding</keyword>
<dbReference type="GO" id="GO:0030688">
    <property type="term" value="C:preribosome, small subunit precursor"/>
    <property type="evidence" value="ECO:0007669"/>
    <property type="project" value="TreeGrafter"/>
</dbReference>
<evidence type="ECO:0000259" key="10">
    <source>
        <dbReference type="Pfam" id="PF08772"/>
    </source>
</evidence>
<dbReference type="InterPro" id="IPR039907">
    <property type="entry name" value="NOB1"/>
</dbReference>
<dbReference type="InterPro" id="IPR017117">
    <property type="entry name" value="Nob1_euk"/>
</dbReference>
<accession>A0A165AF94</accession>
<dbReference type="InParanoid" id="A0A165AF94"/>
<dbReference type="InterPro" id="IPR033411">
    <property type="entry name" value="Ribonuclease_PIN"/>
</dbReference>
<feature type="region of interest" description="Disordered" evidence="9">
    <location>
        <begin position="424"/>
        <end position="447"/>
    </location>
</feature>
<feature type="compositionally biased region" description="Polar residues" evidence="9">
    <location>
        <begin position="148"/>
        <end position="162"/>
    </location>
</feature>
<feature type="compositionally biased region" description="Basic and acidic residues" evidence="9">
    <location>
        <begin position="211"/>
        <end position="227"/>
    </location>
</feature>
<protein>
    <recommendedName>
        <fullName evidence="7">20S-pre-rRNA D-site endonuclease NOB1</fullName>
    </recommendedName>
</protein>
<dbReference type="CDD" id="cd09876">
    <property type="entry name" value="PIN_Nob1-like"/>
    <property type="match status" value="1"/>
</dbReference>